<dbReference type="Proteomes" id="UP000823775">
    <property type="component" value="Unassembled WGS sequence"/>
</dbReference>
<gene>
    <name evidence="1" type="ORF">HAX54_011437</name>
</gene>
<evidence type="ECO:0000313" key="1">
    <source>
        <dbReference type="EMBL" id="MCD7471134.1"/>
    </source>
</evidence>
<protein>
    <submittedName>
        <fullName evidence="1">Uncharacterized protein</fullName>
    </submittedName>
</protein>
<keyword evidence="2" id="KW-1185">Reference proteome</keyword>
<evidence type="ECO:0000313" key="2">
    <source>
        <dbReference type="Proteomes" id="UP000823775"/>
    </source>
</evidence>
<name>A0ABS8TI01_DATST</name>
<sequence length="84" mass="9380">MALSRSLTGTWMPDYYPQRGTEGIAEHQLHDTDVSCTFTGIRAECLHDGGVPWPLSRSIKFLAFSCRLLSFSSESIPPLHQLVD</sequence>
<comment type="caution">
    <text evidence="1">The sequence shown here is derived from an EMBL/GenBank/DDBJ whole genome shotgun (WGS) entry which is preliminary data.</text>
</comment>
<dbReference type="EMBL" id="JACEIK010001650">
    <property type="protein sequence ID" value="MCD7471134.1"/>
    <property type="molecule type" value="Genomic_DNA"/>
</dbReference>
<accession>A0ABS8TI01</accession>
<proteinExistence type="predicted"/>
<reference evidence="1 2" key="1">
    <citation type="journal article" date="2021" name="BMC Genomics">
        <title>Datura genome reveals duplications of psychoactive alkaloid biosynthetic genes and high mutation rate following tissue culture.</title>
        <authorList>
            <person name="Rajewski A."/>
            <person name="Carter-House D."/>
            <person name="Stajich J."/>
            <person name="Litt A."/>
        </authorList>
    </citation>
    <scope>NUCLEOTIDE SEQUENCE [LARGE SCALE GENOMIC DNA]</scope>
    <source>
        <strain evidence="1">AR-01</strain>
    </source>
</reference>
<organism evidence="1 2">
    <name type="scientific">Datura stramonium</name>
    <name type="common">Jimsonweed</name>
    <name type="synonym">Common thornapple</name>
    <dbReference type="NCBI Taxonomy" id="4076"/>
    <lineage>
        <taxon>Eukaryota</taxon>
        <taxon>Viridiplantae</taxon>
        <taxon>Streptophyta</taxon>
        <taxon>Embryophyta</taxon>
        <taxon>Tracheophyta</taxon>
        <taxon>Spermatophyta</taxon>
        <taxon>Magnoliopsida</taxon>
        <taxon>eudicotyledons</taxon>
        <taxon>Gunneridae</taxon>
        <taxon>Pentapetalae</taxon>
        <taxon>asterids</taxon>
        <taxon>lamiids</taxon>
        <taxon>Solanales</taxon>
        <taxon>Solanaceae</taxon>
        <taxon>Solanoideae</taxon>
        <taxon>Datureae</taxon>
        <taxon>Datura</taxon>
    </lineage>
</organism>